<proteinExistence type="predicted"/>
<feature type="compositionally biased region" description="Polar residues" evidence="1">
    <location>
        <begin position="336"/>
        <end position="349"/>
    </location>
</feature>
<feature type="compositionally biased region" description="Basic and acidic residues" evidence="1">
    <location>
        <begin position="242"/>
        <end position="251"/>
    </location>
</feature>
<protein>
    <recommendedName>
        <fullName evidence="2">AB hydrolase-1 domain-containing protein</fullName>
    </recommendedName>
</protein>
<dbReference type="InterPro" id="IPR029058">
    <property type="entry name" value="AB_hydrolase_fold"/>
</dbReference>
<feature type="domain" description="AB hydrolase-1" evidence="2">
    <location>
        <begin position="9"/>
        <end position="85"/>
    </location>
</feature>
<feature type="region of interest" description="Disordered" evidence="1">
    <location>
        <begin position="239"/>
        <end position="373"/>
    </location>
</feature>
<accession>A0A7S4T661</accession>
<gene>
    <name evidence="3" type="ORF">DBRI00130_LOCUS42503</name>
</gene>
<name>A0A7S4T661_9STRA</name>
<feature type="compositionally biased region" description="Basic and acidic residues" evidence="1">
    <location>
        <begin position="281"/>
        <end position="315"/>
    </location>
</feature>
<dbReference type="InterPro" id="IPR000073">
    <property type="entry name" value="AB_hydrolase_1"/>
</dbReference>
<dbReference type="EMBL" id="HBNS01059111">
    <property type="protein sequence ID" value="CAE4664865.1"/>
    <property type="molecule type" value="Transcribed_RNA"/>
</dbReference>
<dbReference type="SUPFAM" id="SSF53474">
    <property type="entry name" value="alpha/beta-Hydrolases"/>
    <property type="match status" value="1"/>
</dbReference>
<evidence type="ECO:0000256" key="1">
    <source>
        <dbReference type="SAM" id="MobiDB-lite"/>
    </source>
</evidence>
<feature type="compositionally biased region" description="Basic and acidic residues" evidence="1">
    <location>
        <begin position="358"/>
        <end position="373"/>
    </location>
</feature>
<evidence type="ECO:0000259" key="2">
    <source>
        <dbReference type="Pfam" id="PF00561"/>
    </source>
</evidence>
<evidence type="ECO:0000313" key="3">
    <source>
        <dbReference type="EMBL" id="CAE4664865.1"/>
    </source>
</evidence>
<dbReference type="Pfam" id="PF00561">
    <property type="entry name" value="Abhydrolase_1"/>
    <property type="match status" value="1"/>
</dbReference>
<sequence>MARTLCVNVMAYDYSGYGQSTGSPSEFMCYRNVEAAYNYLLNVRKIPPSNIVLYGRSLGSGPSSYLAAKSAREGNSVAGLILHSPFLSVYRVVVDCGVTLVGDMFPNLNHLPNIRCPVLIIHGTKDEVVPFWHGQRLLQLLPEEYRAPPFWAEGWGHNNIEVYLKKLYINKVNDFLDRYVVKDRKNGKREHSINSICSGPAMVPESERAEDASASHANRFFVNSTWVRHGAHIINEAMNTKKVSDEARKQEQSYQNTVPLPPPINVETEGRDPPDNMSEQLQHRGDVIRSPRRGERVKRFLTTRDEYFPDDRDGGPAENDSDGDSFMERERRRSKGSTVRSLSKYNSTHAVDPNMSRTRGDPRNKSRHSTDIE</sequence>
<organism evidence="3">
    <name type="scientific">Ditylum brightwellii</name>
    <dbReference type="NCBI Taxonomy" id="49249"/>
    <lineage>
        <taxon>Eukaryota</taxon>
        <taxon>Sar</taxon>
        <taxon>Stramenopiles</taxon>
        <taxon>Ochrophyta</taxon>
        <taxon>Bacillariophyta</taxon>
        <taxon>Mediophyceae</taxon>
        <taxon>Lithodesmiophycidae</taxon>
        <taxon>Lithodesmiales</taxon>
        <taxon>Lithodesmiaceae</taxon>
        <taxon>Ditylum</taxon>
    </lineage>
</organism>
<dbReference type="AlphaFoldDB" id="A0A7S4T661"/>
<dbReference type="PANTHER" id="PTHR12277">
    <property type="entry name" value="ALPHA/BETA HYDROLASE DOMAIN-CONTAINING PROTEIN"/>
    <property type="match status" value="1"/>
</dbReference>
<reference evidence="3" key="1">
    <citation type="submission" date="2021-01" db="EMBL/GenBank/DDBJ databases">
        <authorList>
            <person name="Corre E."/>
            <person name="Pelletier E."/>
            <person name="Niang G."/>
            <person name="Scheremetjew M."/>
            <person name="Finn R."/>
            <person name="Kale V."/>
            <person name="Holt S."/>
            <person name="Cochrane G."/>
            <person name="Meng A."/>
            <person name="Brown T."/>
            <person name="Cohen L."/>
        </authorList>
    </citation>
    <scope>NUCLEOTIDE SEQUENCE</scope>
    <source>
        <strain evidence="3">GSO104</strain>
    </source>
</reference>
<dbReference type="PANTHER" id="PTHR12277:SF81">
    <property type="entry name" value="PROTEIN ABHD13"/>
    <property type="match status" value="1"/>
</dbReference>
<dbReference type="Gene3D" id="3.40.50.1820">
    <property type="entry name" value="alpha/beta hydrolase"/>
    <property type="match status" value="1"/>
</dbReference>